<dbReference type="CDD" id="cd04301">
    <property type="entry name" value="NAT_SF"/>
    <property type="match status" value="1"/>
</dbReference>
<dbReference type="InterPro" id="IPR016181">
    <property type="entry name" value="Acyl_CoA_acyltransferase"/>
</dbReference>
<keyword evidence="4" id="KW-1185">Reference proteome</keyword>
<reference evidence="3 4" key="1">
    <citation type="submission" date="2019-06" db="EMBL/GenBank/DDBJ databases">
        <title>Saccharibacillus brassicae sp. nov., an endophytic bacterium isolated from Chinese cabbage seeds (Brassica pekinensis).</title>
        <authorList>
            <person name="Jiang L."/>
            <person name="Lee J."/>
            <person name="Kim S.W."/>
        </authorList>
    </citation>
    <scope>NUCLEOTIDE SEQUENCE [LARGE SCALE GENOMIC DNA]</scope>
    <source>
        <strain evidence="4">KCTC 43072 / ATSA2</strain>
    </source>
</reference>
<dbReference type="Pfam" id="PF13673">
    <property type="entry name" value="Acetyltransf_10"/>
    <property type="match status" value="1"/>
</dbReference>
<evidence type="ECO:0000313" key="3">
    <source>
        <dbReference type="EMBL" id="QDH23806.1"/>
    </source>
</evidence>
<evidence type="ECO:0000313" key="4">
    <source>
        <dbReference type="Proteomes" id="UP000316968"/>
    </source>
</evidence>
<evidence type="ECO:0000256" key="1">
    <source>
        <dbReference type="SAM" id="MobiDB-lite"/>
    </source>
</evidence>
<proteinExistence type="predicted"/>
<accession>A0A4Y6V5F1</accession>
<feature type="region of interest" description="Disordered" evidence="1">
    <location>
        <begin position="147"/>
        <end position="168"/>
    </location>
</feature>
<dbReference type="PROSITE" id="PS51186">
    <property type="entry name" value="GNAT"/>
    <property type="match status" value="1"/>
</dbReference>
<dbReference type="SUPFAM" id="SSF55729">
    <property type="entry name" value="Acyl-CoA N-acyltransferases (Nat)"/>
    <property type="match status" value="1"/>
</dbReference>
<dbReference type="InterPro" id="IPR039143">
    <property type="entry name" value="GNPNAT1-like"/>
</dbReference>
<gene>
    <name evidence="3" type="ORF">FFV09_16005</name>
</gene>
<dbReference type="EMBL" id="CP041217">
    <property type="protein sequence ID" value="QDH23806.1"/>
    <property type="molecule type" value="Genomic_DNA"/>
</dbReference>
<dbReference type="InterPro" id="IPR000182">
    <property type="entry name" value="GNAT_dom"/>
</dbReference>
<evidence type="ECO:0000259" key="2">
    <source>
        <dbReference type="PROSITE" id="PS51186"/>
    </source>
</evidence>
<keyword evidence="3" id="KW-0808">Transferase</keyword>
<dbReference type="KEGG" id="saca:FFV09_16005"/>
<dbReference type="GO" id="GO:0004343">
    <property type="term" value="F:glucosamine 6-phosphate N-acetyltransferase activity"/>
    <property type="evidence" value="ECO:0007669"/>
    <property type="project" value="TreeGrafter"/>
</dbReference>
<dbReference type="Gene3D" id="3.40.630.30">
    <property type="match status" value="1"/>
</dbReference>
<name>A0A4Y6V5F1_SACBS</name>
<dbReference type="AlphaFoldDB" id="A0A4Y6V5F1"/>
<dbReference type="Proteomes" id="UP000316968">
    <property type="component" value="Chromosome"/>
</dbReference>
<dbReference type="PANTHER" id="PTHR13355:SF9">
    <property type="entry name" value="ACETYLTRANSFERASE BSU40680-RELATED"/>
    <property type="match status" value="1"/>
</dbReference>
<dbReference type="OrthoDB" id="9796171at2"/>
<sequence>MDTKTVTVTTHEGLEQAFAIRRDVFVAQQGVPLEDEFDEFDTLDGRCRHLLILSGETAVGTGRIRAVDGAGKLERICISAPYRKHGIGRIILNGLERLAAGQGLRRVKLHGQTQARGFYEKLGYLAASDEFMEDGIPHLLMVKELPDPAASADPKERADSAQSDPFPL</sequence>
<protein>
    <submittedName>
        <fullName evidence="3">GNAT family N-acetyltransferase</fullName>
    </submittedName>
</protein>
<organism evidence="3 4">
    <name type="scientific">Saccharibacillus brassicae</name>
    <dbReference type="NCBI Taxonomy" id="2583377"/>
    <lineage>
        <taxon>Bacteria</taxon>
        <taxon>Bacillati</taxon>
        <taxon>Bacillota</taxon>
        <taxon>Bacilli</taxon>
        <taxon>Bacillales</taxon>
        <taxon>Paenibacillaceae</taxon>
        <taxon>Saccharibacillus</taxon>
    </lineage>
</organism>
<dbReference type="RefSeq" id="WP_141450498.1">
    <property type="nucleotide sequence ID" value="NZ_CP041217.1"/>
</dbReference>
<feature type="domain" description="N-acetyltransferase" evidence="2">
    <location>
        <begin position="1"/>
        <end position="146"/>
    </location>
</feature>
<dbReference type="PANTHER" id="PTHR13355">
    <property type="entry name" value="GLUCOSAMINE 6-PHOSPHATE N-ACETYLTRANSFERASE"/>
    <property type="match status" value="1"/>
</dbReference>